<evidence type="ECO:0000313" key="2">
    <source>
        <dbReference type="Proteomes" id="UP001165060"/>
    </source>
</evidence>
<keyword evidence="2" id="KW-1185">Reference proteome</keyword>
<dbReference type="Proteomes" id="UP001165060">
    <property type="component" value="Unassembled WGS sequence"/>
</dbReference>
<gene>
    <name evidence="1" type="ORF">TeGR_g13249</name>
</gene>
<name>A0ABQ6MZR9_9STRA</name>
<accession>A0ABQ6MZR9</accession>
<sequence>MGTVTYSADEKKLFAAGQIMFSLFRGKKRNRLKMGSPLTVAKLAAVKDEGKNDVYGYSTAKVRAHHYEVLAYWWHYNRLKSE</sequence>
<organism evidence="1 2">
    <name type="scientific">Tetraparma gracilis</name>
    <dbReference type="NCBI Taxonomy" id="2962635"/>
    <lineage>
        <taxon>Eukaryota</taxon>
        <taxon>Sar</taxon>
        <taxon>Stramenopiles</taxon>
        <taxon>Ochrophyta</taxon>
        <taxon>Bolidophyceae</taxon>
        <taxon>Parmales</taxon>
        <taxon>Triparmaceae</taxon>
        <taxon>Tetraparma</taxon>
    </lineage>
</organism>
<protein>
    <submittedName>
        <fullName evidence="1">Uncharacterized protein</fullName>
    </submittedName>
</protein>
<dbReference type="EMBL" id="BRYB01001957">
    <property type="protein sequence ID" value="GMI37103.1"/>
    <property type="molecule type" value="Genomic_DNA"/>
</dbReference>
<comment type="caution">
    <text evidence="1">The sequence shown here is derived from an EMBL/GenBank/DDBJ whole genome shotgun (WGS) entry which is preliminary data.</text>
</comment>
<evidence type="ECO:0000313" key="1">
    <source>
        <dbReference type="EMBL" id="GMI37103.1"/>
    </source>
</evidence>
<proteinExistence type="predicted"/>
<reference evidence="1 2" key="1">
    <citation type="journal article" date="2023" name="Commun. Biol.">
        <title>Genome analysis of Parmales, the sister group of diatoms, reveals the evolutionary specialization of diatoms from phago-mixotrophs to photoautotrophs.</title>
        <authorList>
            <person name="Ban H."/>
            <person name="Sato S."/>
            <person name="Yoshikawa S."/>
            <person name="Yamada K."/>
            <person name="Nakamura Y."/>
            <person name="Ichinomiya M."/>
            <person name="Sato N."/>
            <person name="Blanc-Mathieu R."/>
            <person name="Endo H."/>
            <person name="Kuwata A."/>
            <person name="Ogata H."/>
        </authorList>
    </citation>
    <scope>NUCLEOTIDE SEQUENCE [LARGE SCALE GENOMIC DNA]</scope>
</reference>